<dbReference type="InterPro" id="IPR036056">
    <property type="entry name" value="Fibrinogen-like_C"/>
</dbReference>
<dbReference type="PANTHER" id="PTHR19143">
    <property type="entry name" value="FIBRINOGEN/TENASCIN/ANGIOPOEITIN"/>
    <property type="match status" value="1"/>
</dbReference>
<feature type="region of interest" description="Disordered" evidence="1">
    <location>
        <begin position="148"/>
        <end position="171"/>
    </location>
</feature>
<dbReference type="GO" id="GO:0005615">
    <property type="term" value="C:extracellular space"/>
    <property type="evidence" value="ECO:0007669"/>
    <property type="project" value="TreeGrafter"/>
</dbReference>
<evidence type="ECO:0000256" key="1">
    <source>
        <dbReference type="SAM" id="MobiDB-lite"/>
    </source>
</evidence>
<evidence type="ECO:0000313" key="4">
    <source>
        <dbReference type="EMBL" id="GFR66156.1"/>
    </source>
</evidence>
<accession>A0AAV4F132</accession>
<evidence type="ECO:0000259" key="3">
    <source>
        <dbReference type="PROSITE" id="PS51406"/>
    </source>
</evidence>
<feature type="transmembrane region" description="Helical" evidence="2">
    <location>
        <begin position="104"/>
        <end position="123"/>
    </location>
</feature>
<dbReference type="EMBL" id="BMAT01000428">
    <property type="protein sequence ID" value="GFR66156.1"/>
    <property type="molecule type" value="Genomic_DNA"/>
</dbReference>
<dbReference type="Proteomes" id="UP000762676">
    <property type="component" value="Unassembled WGS sequence"/>
</dbReference>
<name>A0AAV4F132_9GAST</name>
<keyword evidence="5" id="KW-1185">Reference proteome</keyword>
<gene>
    <name evidence="4" type="ORF">ElyMa_000221200</name>
</gene>
<dbReference type="InterPro" id="IPR002181">
    <property type="entry name" value="Fibrinogen_a/b/g_C_dom"/>
</dbReference>
<dbReference type="Gene3D" id="3.90.215.10">
    <property type="entry name" value="Gamma Fibrinogen, chain A, domain 1"/>
    <property type="match status" value="1"/>
</dbReference>
<reference evidence="4 5" key="1">
    <citation type="journal article" date="2021" name="Elife">
        <title>Chloroplast acquisition without the gene transfer in kleptoplastic sea slugs, Plakobranchus ocellatus.</title>
        <authorList>
            <person name="Maeda T."/>
            <person name="Takahashi S."/>
            <person name="Yoshida T."/>
            <person name="Shimamura S."/>
            <person name="Takaki Y."/>
            <person name="Nagai Y."/>
            <person name="Toyoda A."/>
            <person name="Suzuki Y."/>
            <person name="Arimoto A."/>
            <person name="Ishii H."/>
            <person name="Satoh N."/>
            <person name="Nishiyama T."/>
            <person name="Hasebe M."/>
            <person name="Maruyama T."/>
            <person name="Minagawa J."/>
            <person name="Obokata J."/>
            <person name="Shigenobu S."/>
        </authorList>
    </citation>
    <scope>NUCLEOTIDE SEQUENCE [LARGE SCALE GENOMIC DNA]</scope>
</reference>
<keyword evidence="2" id="KW-1133">Transmembrane helix</keyword>
<keyword evidence="2" id="KW-0472">Membrane</keyword>
<evidence type="ECO:0000313" key="5">
    <source>
        <dbReference type="Proteomes" id="UP000762676"/>
    </source>
</evidence>
<feature type="domain" description="Fibrinogen C-terminal" evidence="3">
    <location>
        <begin position="1"/>
        <end position="93"/>
    </location>
</feature>
<evidence type="ECO:0000256" key="2">
    <source>
        <dbReference type="SAM" id="Phobius"/>
    </source>
</evidence>
<dbReference type="SMART" id="SM00186">
    <property type="entry name" value="FBG"/>
    <property type="match status" value="1"/>
</dbReference>
<dbReference type="SUPFAM" id="SSF56496">
    <property type="entry name" value="Fibrinogen C-terminal domain-like"/>
    <property type="match status" value="1"/>
</dbReference>
<dbReference type="InterPro" id="IPR014716">
    <property type="entry name" value="Fibrinogen_a/b/g_C_1"/>
</dbReference>
<dbReference type="PROSITE" id="PS51406">
    <property type="entry name" value="FIBRINOGEN_C_2"/>
    <property type="match status" value="1"/>
</dbReference>
<sequence length="210" mass="23896">HAYELRIDMVIDGKNLFAKYSTFNIEDESDSYRLQLGSYAGTVGEKSGFGMSYHNGKAFTALDRDNDKYYTNCAVRCRGGWWYGGCHYVNLNGLMGVKNNTGLLWLHAVALVVTLIALTFLWLPAGREAYTLPIVFWSRNLCFQTSRRTRLPDPSGSRSVQLPAAGPHNPQTVVTDYSPSLWRGRTIAIDFKAYKYFINLNIIVFWPNWM</sequence>
<comment type="caution">
    <text evidence="4">The sequence shown here is derived from an EMBL/GenBank/DDBJ whole genome shotgun (WGS) entry which is preliminary data.</text>
</comment>
<dbReference type="AlphaFoldDB" id="A0AAV4F132"/>
<keyword evidence="2" id="KW-0812">Transmembrane</keyword>
<organism evidence="4 5">
    <name type="scientific">Elysia marginata</name>
    <dbReference type="NCBI Taxonomy" id="1093978"/>
    <lineage>
        <taxon>Eukaryota</taxon>
        <taxon>Metazoa</taxon>
        <taxon>Spiralia</taxon>
        <taxon>Lophotrochozoa</taxon>
        <taxon>Mollusca</taxon>
        <taxon>Gastropoda</taxon>
        <taxon>Heterobranchia</taxon>
        <taxon>Euthyneura</taxon>
        <taxon>Panpulmonata</taxon>
        <taxon>Sacoglossa</taxon>
        <taxon>Placobranchoidea</taxon>
        <taxon>Plakobranchidae</taxon>
        <taxon>Elysia</taxon>
    </lineage>
</organism>
<protein>
    <submittedName>
        <fullName evidence="4">Tenascin</fullName>
    </submittedName>
</protein>
<feature type="non-terminal residue" evidence="4">
    <location>
        <position position="1"/>
    </location>
</feature>
<dbReference type="Pfam" id="PF00147">
    <property type="entry name" value="Fibrinogen_C"/>
    <property type="match status" value="1"/>
</dbReference>
<dbReference type="InterPro" id="IPR050373">
    <property type="entry name" value="Fibrinogen_C-term_domain"/>
</dbReference>
<proteinExistence type="predicted"/>